<comment type="subcellular location">
    <subcellularLocation>
        <location evidence="1">Membrane</location>
        <topology evidence="1">Multi-pass membrane protein</topology>
    </subcellularLocation>
</comment>
<dbReference type="InterPro" id="IPR005828">
    <property type="entry name" value="MFS_sugar_transport-like"/>
</dbReference>
<dbReference type="InterPro" id="IPR050360">
    <property type="entry name" value="MFS_Sugar_Transporters"/>
</dbReference>
<keyword evidence="6 9" id="KW-0472">Membrane</keyword>
<comment type="caution">
    <text evidence="11">The sequence shown here is derived from an EMBL/GenBank/DDBJ whole genome shotgun (WGS) entry which is preliminary data.</text>
</comment>
<feature type="transmembrane region" description="Helical" evidence="9">
    <location>
        <begin position="61"/>
        <end position="91"/>
    </location>
</feature>
<dbReference type="EMBL" id="RSCD01000001">
    <property type="protein sequence ID" value="RSH95740.1"/>
    <property type="molecule type" value="Genomic_DNA"/>
</dbReference>
<dbReference type="Pfam" id="PF00083">
    <property type="entry name" value="Sugar_tr"/>
    <property type="match status" value="1"/>
</dbReference>
<dbReference type="NCBIfam" id="TIGR00879">
    <property type="entry name" value="SP"/>
    <property type="match status" value="1"/>
</dbReference>
<feature type="transmembrane region" description="Helical" evidence="9">
    <location>
        <begin position="111"/>
        <end position="130"/>
    </location>
</feature>
<keyword evidence="3 8" id="KW-0813">Transport</keyword>
<dbReference type="Proteomes" id="UP000279259">
    <property type="component" value="Unassembled WGS sequence"/>
</dbReference>
<feature type="transmembrane region" description="Helical" evidence="9">
    <location>
        <begin position="137"/>
        <end position="159"/>
    </location>
</feature>
<feature type="transmembrane region" description="Helical" evidence="9">
    <location>
        <begin position="455"/>
        <end position="472"/>
    </location>
</feature>
<accession>A0A427YXD0</accession>
<keyword evidence="5 9" id="KW-1133">Transmembrane helix</keyword>
<evidence type="ECO:0000256" key="9">
    <source>
        <dbReference type="SAM" id="Phobius"/>
    </source>
</evidence>
<dbReference type="InterPro" id="IPR005829">
    <property type="entry name" value="Sugar_transporter_CS"/>
</dbReference>
<evidence type="ECO:0000313" key="12">
    <source>
        <dbReference type="Proteomes" id="UP000279259"/>
    </source>
</evidence>
<keyword evidence="4 9" id="KW-0812">Transmembrane</keyword>
<evidence type="ECO:0000313" key="11">
    <source>
        <dbReference type="EMBL" id="RSH95740.1"/>
    </source>
</evidence>
<evidence type="ECO:0000256" key="3">
    <source>
        <dbReference type="ARBA" id="ARBA00022448"/>
    </source>
</evidence>
<feature type="domain" description="Major facilitator superfamily (MFS) profile" evidence="10">
    <location>
        <begin position="64"/>
        <end position="506"/>
    </location>
</feature>
<feature type="transmembrane region" description="Helical" evidence="9">
    <location>
        <begin position="202"/>
        <end position="222"/>
    </location>
</feature>
<evidence type="ECO:0000256" key="1">
    <source>
        <dbReference type="ARBA" id="ARBA00004141"/>
    </source>
</evidence>
<dbReference type="Gene3D" id="1.20.1250.20">
    <property type="entry name" value="MFS general substrate transporter like domains"/>
    <property type="match status" value="1"/>
</dbReference>
<proteinExistence type="inferred from homology"/>
<comment type="catalytic activity">
    <reaction evidence="7">
        <text>myo-inositol(out) + H(+)(out) = myo-inositol(in) + H(+)(in)</text>
        <dbReference type="Rhea" id="RHEA:60364"/>
        <dbReference type="ChEBI" id="CHEBI:15378"/>
        <dbReference type="ChEBI" id="CHEBI:17268"/>
    </reaction>
</comment>
<evidence type="ECO:0000256" key="7">
    <source>
        <dbReference type="ARBA" id="ARBA00049119"/>
    </source>
</evidence>
<evidence type="ECO:0000259" key="10">
    <source>
        <dbReference type="PROSITE" id="PS50850"/>
    </source>
</evidence>
<reference evidence="11 12" key="1">
    <citation type="submission" date="2018-11" db="EMBL/GenBank/DDBJ databases">
        <title>Genome sequence of Saitozyma podzolica DSM 27192.</title>
        <authorList>
            <person name="Aliyu H."/>
            <person name="Gorte O."/>
            <person name="Ochsenreither K."/>
        </authorList>
    </citation>
    <scope>NUCLEOTIDE SEQUENCE [LARGE SCALE GENOMIC DNA]</scope>
    <source>
        <strain evidence="11 12">DSM 27192</strain>
    </source>
</reference>
<feature type="transmembrane region" description="Helical" evidence="9">
    <location>
        <begin position="415"/>
        <end position="434"/>
    </location>
</feature>
<protein>
    <recommendedName>
        <fullName evidence="10">Major facilitator superfamily (MFS) profile domain-containing protein</fullName>
    </recommendedName>
</protein>
<dbReference type="PANTHER" id="PTHR48022:SF57">
    <property type="entry name" value="MALTOSE TRANSPORTER, PUTATIVE (AFU_ORTHOLOGUE AFUA_4G00150)-RELATED"/>
    <property type="match status" value="1"/>
</dbReference>
<feature type="transmembrane region" description="Helical" evidence="9">
    <location>
        <begin position="484"/>
        <end position="502"/>
    </location>
</feature>
<dbReference type="OrthoDB" id="6612291at2759"/>
<dbReference type="InterPro" id="IPR020846">
    <property type="entry name" value="MFS_dom"/>
</dbReference>
<evidence type="ECO:0000256" key="2">
    <source>
        <dbReference type="ARBA" id="ARBA00010992"/>
    </source>
</evidence>
<feature type="transmembrane region" description="Helical" evidence="9">
    <location>
        <begin position="383"/>
        <end position="403"/>
    </location>
</feature>
<feature type="transmembrane region" description="Helical" evidence="9">
    <location>
        <begin position="229"/>
        <end position="252"/>
    </location>
</feature>
<dbReference type="FunFam" id="1.20.1250.20:FF:000078">
    <property type="entry name" value="MFS maltose transporter, putative"/>
    <property type="match status" value="1"/>
</dbReference>
<dbReference type="GO" id="GO:0016020">
    <property type="term" value="C:membrane"/>
    <property type="evidence" value="ECO:0007669"/>
    <property type="project" value="UniProtKB-SubCell"/>
</dbReference>
<feature type="transmembrane region" description="Helical" evidence="9">
    <location>
        <begin position="352"/>
        <end position="374"/>
    </location>
</feature>
<dbReference type="SUPFAM" id="SSF103473">
    <property type="entry name" value="MFS general substrate transporter"/>
    <property type="match status" value="1"/>
</dbReference>
<name>A0A427YXD0_9TREE</name>
<dbReference type="InterPro" id="IPR003663">
    <property type="entry name" value="Sugar/inositol_transpt"/>
</dbReference>
<evidence type="ECO:0000256" key="5">
    <source>
        <dbReference type="ARBA" id="ARBA00022989"/>
    </source>
</evidence>
<dbReference type="InterPro" id="IPR036259">
    <property type="entry name" value="MFS_trans_sf"/>
</dbReference>
<sequence length="537" mass="59407">MEKGISTQPHLGDEEIKPAYTTQQLETSDALDVNIKGDAFQAENAEHAMGLMEAVKLYPMACFWAFVMSFTIVMESFDMFLVGNFVALPAFKNKYGTFVSESEGYVVPTRWQTALTQAGQIGALLGIFICGPIANRYGYRVSTIVGLICMNATIFISFFGNSLPVFLVGQLLEGIPWGFFIANSPAYASEISPLALRSVCTAYLQMCWAIGSIIVGAATYALNNRADEWAFRIPFALQWLFPTPLLVLLFFAPESPWWLVRKGRHDQALRSIERLGRSSKQNASEVLAMMIRTNEIEKATTNNPTYLDLFKGTDLRRTLITCFVYAGQNFAGNLIANQAVYFFEQAGMTTNFSFALGLITSCLQCVAVGCSWLLSSWFGRRTIYLWGTAANITFLFALGIVAATSTSSSAQFAQAILGVIISFTFALTLGPISYTIISETSSVHLRALSTGIGRAAYYIAEIPCIYLASQMLNPTGWNLAGKCGFIWGGTATICWILAYFFLPELRRRSYREADILFHRKVPARKFASTVIDVQDNE</sequence>
<evidence type="ECO:0000256" key="8">
    <source>
        <dbReference type="RuleBase" id="RU003346"/>
    </source>
</evidence>
<gene>
    <name evidence="11" type="ORF">EHS25_000832</name>
</gene>
<keyword evidence="12" id="KW-1185">Reference proteome</keyword>
<dbReference type="PROSITE" id="PS00217">
    <property type="entry name" value="SUGAR_TRANSPORT_2"/>
    <property type="match status" value="1"/>
</dbReference>
<dbReference type="AlphaFoldDB" id="A0A427YXD0"/>
<dbReference type="PANTHER" id="PTHR48022">
    <property type="entry name" value="PLASTIDIC GLUCOSE TRANSPORTER 4"/>
    <property type="match status" value="1"/>
</dbReference>
<evidence type="ECO:0000256" key="6">
    <source>
        <dbReference type="ARBA" id="ARBA00023136"/>
    </source>
</evidence>
<comment type="similarity">
    <text evidence="2 8">Belongs to the major facilitator superfamily. Sugar transporter (TC 2.A.1.1) family.</text>
</comment>
<dbReference type="PROSITE" id="PS50850">
    <property type="entry name" value="MFS"/>
    <property type="match status" value="1"/>
</dbReference>
<organism evidence="11 12">
    <name type="scientific">Saitozyma podzolica</name>
    <dbReference type="NCBI Taxonomy" id="1890683"/>
    <lineage>
        <taxon>Eukaryota</taxon>
        <taxon>Fungi</taxon>
        <taxon>Dikarya</taxon>
        <taxon>Basidiomycota</taxon>
        <taxon>Agaricomycotina</taxon>
        <taxon>Tremellomycetes</taxon>
        <taxon>Tremellales</taxon>
        <taxon>Trimorphomycetaceae</taxon>
        <taxon>Saitozyma</taxon>
    </lineage>
</organism>
<dbReference type="GO" id="GO:0005351">
    <property type="term" value="F:carbohydrate:proton symporter activity"/>
    <property type="evidence" value="ECO:0007669"/>
    <property type="project" value="TreeGrafter"/>
</dbReference>
<evidence type="ECO:0000256" key="4">
    <source>
        <dbReference type="ARBA" id="ARBA00022692"/>
    </source>
</evidence>